<keyword evidence="2" id="KW-0238">DNA-binding</keyword>
<dbReference type="Proteomes" id="UP001596203">
    <property type="component" value="Unassembled WGS sequence"/>
</dbReference>
<accession>A0ABW1KBI0</accession>
<dbReference type="Pfam" id="PF08220">
    <property type="entry name" value="HTH_DeoR"/>
    <property type="match status" value="1"/>
</dbReference>
<dbReference type="PANTHER" id="PTHR30146:SF155">
    <property type="entry name" value="ALANINE RACEMASE"/>
    <property type="match status" value="1"/>
</dbReference>
<dbReference type="Gene3D" id="3.40.50.2300">
    <property type="match status" value="2"/>
</dbReference>
<evidence type="ECO:0000259" key="4">
    <source>
        <dbReference type="PROSITE" id="PS51000"/>
    </source>
</evidence>
<dbReference type="SMART" id="SM00420">
    <property type="entry name" value="HTH_DEOR"/>
    <property type="match status" value="1"/>
</dbReference>
<comment type="caution">
    <text evidence="5">The sequence shown here is derived from an EMBL/GenBank/DDBJ whole genome shotgun (WGS) entry which is preliminary data.</text>
</comment>
<dbReference type="PANTHER" id="PTHR30146">
    <property type="entry name" value="LACI-RELATED TRANSCRIPTIONAL REPRESSOR"/>
    <property type="match status" value="1"/>
</dbReference>
<dbReference type="RefSeq" id="WP_377423639.1">
    <property type="nucleotide sequence ID" value="NZ_JBHSPR010000013.1"/>
</dbReference>
<dbReference type="Pfam" id="PF13377">
    <property type="entry name" value="Peripla_BP_3"/>
    <property type="match status" value="1"/>
</dbReference>
<dbReference type="PRINTS" id="PR00037">
    <property type="entry name" value="HTHLACR"/>
</dbReference>
<gene>
    <name evidence="5" type="ORF">ACFP2T_19195</name>
</gene>
<evidence type="ECO:0000313" key="5">
    <source>
        <dbReference type="EMBL" id="MFC6018324.1"/>
    </source>
</evidence>
<organism evidence="5 6">
    <name type="scientific">Plantactinospora solaniradicis</name>
    <dbReference type="NCBI Taxonomy" id="1723736"/>
    <lineage>
        <taxon>Bacteria</taxon>
        <taxon>Bacillati</taxon>
        <taxon>Actinomycetota</taxon>
        <taxon>Actinomycetes</taxon>
        <taxon>Micromonosporales</taxon>
        <taxon>Micromonosporaceae</taxon>
        <taxon>Plantactinospora</taxon>
    </lineage>
</organism>
<reference evidence="6" key="1">
    <citation type="journal article" date="2019" name="Int. J. Syst. Evol. Microbiol.">
        <title>The Global Catalogue of Microorganisms (GCM) 10K type strain sequencing project: providing services to taxonomists for standard genome sequencing and annotation.</title>
        <authorList>
            <consortium name="The Broad Institute Genomics Platform"/>
            <consortium name="The Broad Institute Genome Sequencing Center for Infectious Disease"/>
            <person name="Wu L."/>
            <person name="Ma J."/>
        </authorList>
    </citation>
    <scope>NUCLEOTIDE SEQUENCE [LARGE SCALE GENOMIC DNA]</scope>
    <source>
        <strain evidence="6">ZS-35-S2</strain>
    </source>
</reference>
<protein>
    <submittedName>
        <fullName evidence="5">Substrate-binding domain-containing protein</fullName>
    </submittedName>
</protein>
<dbReference type="PROSITE" id="PS00894">
    <property type="entry name" value="HTH_DEOR_1"/>
    <property type="match status" value="1"/>
</dbReference>
<proteinExistence type="predicted"/>
<name>A0ABW1KBI0_9ACTN</name>
<sequence length="378" mass="40521">MTKDSPAVATAEARGPLQVARRQQLLAALQRDGSMRISDLSHALGAAPVTIRRDIAELAAEGLVRRVHGGVALITPDDVPAADEAPGAGLDSLPGRTLGMLVPSLDYYWPDVARGAEEAARELDMRVVLRGSSYDTEDDQPQLARLVERMAVDALIIAPRMDAPTAERTIEWLDQVGVPVVLLERTATVGSHHAVMESVVTDHALGAAMAVRHLTSLGHRKVGLVLDANSPTSQHIRRGWLDATTECGLEPDETVAAVVPDVRSPERDTVLDGVLDRCRATGTTALLVHADAEAIALVQHCEERHLSVPGDLSIVAYDDEVAGLFSPPLTAVRPPRRSIGRAAVRLVAERLADLDRPTHRIVISPSLRIRESTAPPPV</sequence>
<evidence type="ECO:0000313" key="6">
    <source>
        <dbReference type="Proteomes" id="UP001596203"/>
    </source>
</evidence>
<dbReference type="InterPro" id="IPR028082">
    <property type="entry name" value="Peripla_BP_I"/>
</dbReference>
<evidence type="ECO:0000256" key="2">
    <source>
        <dbReference type="ARBA" id="ARBA00023125"/>
    </source>
</evidence>
<dbReference type="EMBL" id="JBHSPR010000013">
    <property type="protein sequence ID" value="MFC6018324.1"/>
    <property type="molecule type" value="Genomic_DNA"/>
</dbReference>
<evidence type="ECO:0000256" key="3">
    <source>
        <dbReference type="ARBA" id="ARBA00023163"/>
    </source>
</evidence>
<feature type="domain" description="HTH deoR-type" evidence="4">
    <location>
        <begin position="18"/>
        <end position="73"/>
    </location>
</feature>
<dbReference type="InterPro" id="IPR036388">
    <property type="entry name" value="WH-like_DNA-bd_sf"/>
</dbReference>
<dbReference type="PROSITE" id="PS51000">
    <property type="entry name" value="HTH_DEOR_2"/>
    <property type="match status" value="1"/>
</dbReference>
<dbReference type="SUPFAM" id="SSF46785">
    <property type="entry name" value="Winged helix' DNA-binding domain"/>
    <property type="match status" value="1"/>
</dbReference>
<keyword evidence="1" id="KW-0805">Transcription regulation</keyword>
<dbReference type="InterPro" id="IPR001034">
    <property type="entry name" value="DeoR_HTH"/>
</dbReference>
<dbReference type="InterPro" id="IPR046335">
    <property type="entry name" value="LacI/GalR-like_sensor"/>
</dbReference>
<dbReference type="InterPro" id="IPR018356">
    <property type="entry name" value="Tscrpt_reg_HTH_DeoR_CS"/>
</dbReference>
<dbReference type="CDD" id="cd06267">
    <property type="entry name" value="PBP1_LacI_sugar_binding-like"/>
    <property type="match status" value="1"/>
</dbReference>
<dbReference type="SUPFAM" id="SSF53822">
    <property type="entry name" value="Periplasmic binding protein-like I"/>
    <property type="match status" value="1"/>
</dbReference>
<keyword evidence="3" id="KW-0804">Transcription</keyword>
<dbReference type="InterPro" id="IPR036390">
    <property type="entry name" value="WH_DNA-bd_sf"/>
</dbReference>
<dbReference type="Gene3D" id="1.10.10.10">
    <property type="entry name" value="Winged helix-like DNA-binding domain superfamily/Winged helix DNA-binding domain"/>
    <property type="match status" value="1"/>
</dbReference>
<evidence type="ECO:0000256" key="1">
    <source>
        <dbReference type="ARBA" id="ARBA00023015"/>
    </source>
</evidence>
<keyword evidence="6" id="KW-1185">Reference proteome</keyword>